<feature type="domain" description="CzcB-like barrel-sandwich hybrid" evidence="4">
    <location>
        <begin position="82"/>
        <end position="228"/>
    </location>
</feature>
<dbReference type="KEGG" id="mbac:BN1209_0425"/>
<feature type="domain" description="CusB-like beta-barrel" evidence="3">
    <location>
        <begin position="232"/>
        <end position="303"/>
    </location>
</feature>
<dbReference type="GO" id="GO:0022857">
    <property type="term" value="F:transmembrane transporter activity"/>
    <property type="evidence" value="ECO:0007669"/>
    <property type="project" value="InterPro"/>
</dbReference>
<dbReference type="InterPro" id="IPR058792">
    <property type="entry name" value="Beta-barrel_RND_2"/>
</dbReference>
<dbReference type="PANTHER" id="PTHR30097:SF4">
    <property type="entry name" value="SLR6042 PROTEIN"/>
    <property type="match status" value="1"/>
</dbReference>
<dbReference type="Gene3D" id="2.40.420.20">
    <property type="match status" value="1"/>
</dbReference>
<dbReference type="SUPFAM" id="SSF111369">
    <property type="entry name" value="HlyD-like secretion proteins"/>
    <property type="match status" value="1"/>
</dbReference>
<comment type="similarity">
    <text evidence="1">Belongs to the membrane fusion protein (MFP) (TC 8.A.1) family.</text>
</comment>
<evidence type="ECO:0000256" key="1">
    <source>
        <dbReference type="ARBA" id="ARBA00009477"/>
    </source>
</evidence>
<protein>
    <submittedName>
        <fullName evidence="5">Efflux transporter, RND family, MFP subunit</fullName>
    </submittedName>
</protein>
<evidence type="ECO:0000259" key="3">
    <source>
        <dbReference type="Pfam" id="PF25954"/>
    </source>
</evidence>
<keyword evidence="2" id="KW-0813">Transport</keyword>
<dbReference type="InterPro" id="IPR006143">
    <property type="entry name" value="RND_pump_MFP"/>
</dbReference>
<dbReference type="STRING" id="1581680.BN1209_0425"/>
<evidence type="ECO:0000259" key="4">
    <source>
        <dbReference type="Pfam" id="PF25973"/>
    </source>
</evidence>
<dbReference type="PANTHER" id="PTHR30097">
    <property type="entry name" value="CATION EFFLUX SYSTEM PROTEIN CUSB"/>
    <property type="match status" value="1"/>
</dbReference>
<gene>
    <name evidence="5" type="ORF">BN1209_0425</name>
</gene>
<name>A0A0B7IT08_9PROT</name>
<dbReference type="InterPro" id="IPR051909">
    <property type="entry name" value="MFP_Cation_Efflux"/>
</dbReference>
<proteinExistence type="inferred from homology"/>
<dbReference type="AlphaFoldDB" id="A0A0B7IT08"/>
<sequence length="387" mass="41550">MSQPKKSGNTMSTPIKNTCFFTATILLSICLNIANASEIIHITPSQIKTLGIATAPIVANQNASSQHLPGEIVVPVDQARLISAPQSGLIDQMFVATGQRVKQGQALAHLSSPDLVALQRDHLQALSQHRLAQQSLNRDAELYKDGIIAERRYLSTQSTHAEVNALLAQRRQALKLSGMSSQAIKSLETHGNYTNGITLSAPIDGMVLEQMVTAGQRVDSAMPIYRIAKLSPLWLEMRVPSQLLNGMQVGMRVSVSNTEASGKVIAIVPNVNKLDQTALVRILITNGTSALAPGQLVEAEIAQPINQKSSSFSISKRAIVQINDAKHSNQTLVFVQTKKGFEARSIKVLNNNGNQAFISGDFIGNEHLVVSGTAALKAKMQGIGGDE</sequence>
<dbReference type="GO" id="GO:0016020">
    <property type="term" value="C:membrane"/>
    <property type="evidence" value="ECO:0007669"/>
    <property type="project" value="InterPro"/>
</dbReference>
<dbReference type="Proteomes" id="UP000056322">
    <property type="component" value="Chromosome 1"/>
</dbReference>
<accession>A0A0B7IT08</accession>
<reference evidence="6" key="1">
    <citation type="submission" date="2014-12" db="EMBL/GenBank/DDBJ databases">
        <authorList>
            <person name="Salcher M.M."/>
        </authorList>
    </citation>
    <scope>NUCLEOTIDE SEQUENCE [LARGE SCALE GENOMIC DNA]</scope>
    <source>
        <strain evidence="6">MMS-10A-171</strain>
    </source>
</reference>
<organism evidence="5 6">
    <name type="scientific">Candidatus Methylopumilus turicensis</name>
    <dbReference type="NCBI Taxonomy" id="1581680"/>
    <lineage>
        <taxon>Bacteria</taxon>
        <taxon>Pseudomonadati</taxon>
        <taxon>Pseudomonadota</taxon>
        <taxon>Betaproteobacteria</taxon>
        <taxon>Nitrosomonadales</taxon>
        <taxon>Methylophilaceae</taxon>
        <taxon>Candidatus Methylopumilus</taxon>
    </lineage>
</organism>
<dbReference type="Gene3D" id="1.10.287.470">
    <property type="entry name" value="Helix hairpin bin"/>
    <property type="match status" value="1"/>
</dbReference>
<dbReference type="HOGENOM" id="CLU_018816_13_0_4"/>
<dbReference type="Pfam" id="PF25954">
    <property type="entry name" value="Beta-barrel_RND_2"/>
    <property type="match status" value="1"/>
</dbReference>
<evidence type="ECO:0000313" key="6">
    <source>
        <dbReference type="Proteomes" id="UP000056322"/>
    </source>
</evidence>
<dbReference type="NCBIfam" id="TIGR01730">
    <property type="entry name" value="RND_mfp"/>
    <property type="match status" value="1"/>
</dbReference>
<dbReference type="Pfam" id="PF25973">
    <property type="entry name" value="BSH_CzcB"/>
    <property type="match status" value="1"/>
</dbReference>
<evidence type="ECO:0000256" key="2">
    <source>
        <dbReference type="ARBA" id="ARBA00022448"/>
    </source>
</evidence>
<dbReference type="Gene3D" id="2.40.30.170">
    <property type="match status" value="1"/>
</dbReference>
<dbReference type="Gene3D" id="2.40.50.100">
    <property type="match status" value="1"/>
</dbReference>
<dbReference type="InterPro" id="IPR058647">
    <property type="entry name" value="BSH_CzcB-like"/>
</dbReference>
<keyword evidence="6" id="KW-1185">Reference proteome</keyword>
<dbReference type="EMBL" id="LN794158">
    <property type="protein sequence ID" value="CEN55474.1"/>
    <property type="molecule type" value="Genomic_DNA"/>
</dbReference>
<evidence type="ECO:0000313" key="5">
    <source>
        <dbReference type="EMBL" id="CEN55474.1"/>
    </source>
</evidence>